<evidence type="ECO:0000313" key="4">
    <source>
        <dbReference type="EMBL" id="EFP00767.1"/>
    </source>
</evidence>
<gene>
    <name evidence="4" type="ORF">CRE_21221</name>
</gene>
<evidence type="ECO:0000256" key="2">
    <source>
        <dbReference type="SAM" id="Phobius"/>
    </source>
</evidence>
<dbReference type="HOGENOM" id="CLU_035641_0_1_1"/>
<dbReference type="Proteomes" id="UP000008281">
    <property type="component" value="Unassembled WGS sequence"/>
</dbReference>
<protein>
    <recommendedName>
        <fullName evidence="3">F-box domain-containing protein</fullName>
    </recommendedName>
</protein>
<dbReference type="EMBL" id="DS268440">
    <property type="protein sequence ID" value="EFP00767.1"/>
    <property type="molecule type" value="Genomic_DNA"/>
</dbReference>
<feature type="compositionally biased region" description="Basic and acidic residues" evidence="1">
    <location>
        <begin position="489"/>
        <end position="507"/>
    </location>
</feature>
<dbReference type="Pfam" id="PF00646">
    <property type="entry name" value="F-box"/>
    <property type="match status" value="1"/>
</dbReference>
<feature type="region of interest" description="Disordered" evidence="1">
    <location>
        <begin position="466"/>
        <end position="507"/>
    </location>
</feature>
<keyword evidence="2" id="KW-0472">Membrane</keyword>
<evidence type="ECO:0000256" key="1">
    <source>
        <dbReference type="SAM" id="MobiDB-lite"/>
    </source>
</evidence>
<reference evidence="4" key="1">
    <citation type="submission" date="2007-07" db="EMBL/GenBank/DDBJ databases">
        <title>PCAP assembly of the Caenorhabditis remanei genome.</title>
        <authorList>
            <consortium name="The Caenorhabditis remanei Sequencing Consortium"/>
            <person name="Wilson R.K."/>
        </authorList>
    </citation>
    <scope>NUCLEOTIDE SEQUENCE [LARGE SCALE GENOMIC DNA]</scope>
    <source>
        <strain evidence="4">PB4641</strain>
    </source>
</reference>
<proteinExistence type="predicted"/>
<organism evidence="5">
    <name type="scientific">Caenorhabditis remanei</name>
    <name type="common">Caenorhabditis vulgaris</name>
    <dbReference type="NCBI Taxonomy" id="31234"/>
    <lineage>
        <taxon>Eukaryota</taxon>
        <taxon>Metazoa</taxon>
        <taxon>Ecdysozoa</taxon>
        <taxon>Nematoda</taxon>
        <taxon>Chromadorea</taxon>
        <taxon>Rhabditida</taxon>
        <taxon>Rhabditina</taxon>
        <taxon>Rhabditomorpha</taxon>
        <taxon>Rhabditoidea</taxon>
        <taxon>Rhabditidae</taxon>
        <taxon>Peloderinae</taxon>
        <taxon>Caenorhabditis</taxon>
    </lineage>
</organism>
<feature type="domain" description="F-box" evidence="3">
    <location>
        <begin position="5"/>
        <end position="41"/>
    </location>
</feature>
<dbReference type="PANTHER" id="PTHR35366">
    <property type="entry name" value="PROTEIN CBG18620"/>
    <property type="match status" value="1"/>
</dbReference>
<sequence>MPCWNYLPAEIKQHVVKKLDFMSRHSLRYTSHLDRLIVDSTPVQLPRVRFGYKDGKYLIVIYTGVEKFLRLEFEIDPSIDKNFVIVHKSENSCNPKKVTTKFVPFLTVWHCAIMHLKSLLAHKSIKINSMEWDVSPEDLKNFLAMRVIELLDGERFRTNEMVMRVHVWGELCKFWNNVCNKEELKVIRQLGLFIDKRGLVPVMAHQLDQYADGKLYCKFKTIIFLHILSLFSASIFMRMHLSLEDFQETYNNFIEAVKNYIDDLQVVTFKFFDKKNSHIIDEGGELGNVVVHPHKSECGDFIYNVNKKHEQHLDHLKTIKCDLGPFCKRCSDPFEYWYYQNFPRRVLHEPLWTDFIFNIGEEKTREKLRKNVLQHEIMMENIQKGNKKKTPEIPSWGFKMIPSDGLVYPVYPGNRGGLVKKNKKRKYKLREKKIIRNSAGDVVMDEREVDKMEAIEDLNNIFDSEDNVDISEDETASEEPAPENIPESDSSHVRDECLTDSKEKPEEIQTAEPKITLRNLQCIVLTVLFPISVSIILYFVIF</sequence>
<evidence type="ECO:0000259" key="3">
    <source>
        <dbReference type="Pfam" id="PF00646"/>
    </source>
</evidence>
<feature type="compositionally biased region" description="Acidic residues" evidence="1">
    <location>
        <begin position="466"/>
        <end position="481"/>
    </location>
</feature>
<dbReference type="OrthoDB" id="5824619at2759"/>
<dbReference type="PANTHER" id="PTHR35366:SF3">
    <property type="entry name" value="CW-TYPE DOMAIN-CONTAINING PROTEIN"/>
    <property type="match status" value="1"/>
</dbReference>
<accession>E3MEX5</accession>
<dbReference type="InterPro" id="IPR001810">
    <property type="entry name" value="F-box_dom"/>
</dbReference>
<keyword evidence="2" id="KW-0812">Transmembrane</keyword>
<dbReference type="InParanoid" id="E3MEX5"/>
<keyword evidence="5" id="KW-1185">Reference proteome</keyword>
<name>E3MEX5_CAERE</name>
<feature type="transmembrane region" description="Helical" evidence="2">
    <location>
        <begin position="522"/>
        <end position="541"/>
    </location>
</feature>
<keyword evidence="2" id="KW-1133">Transmembrane helix</keyword>
<evidence type="ECO:0000313" key="5">
    <source>
        <dbReference type="Proteomes" id="UP000008281"/>
    </source>
</evidence>
<dbReference type="AlphaFoldDB" id="E3MEX5"/>